<dbReference type="KEGG" id="vzi:G5S32_20465"/>
<dbReference type="AlphaFoldDB" id="A0A6G7CQI9"/>
<evidence type="ECO:0000313" key="2">
    <source>
        <dbReference type="Proteomes" id="UP000503003"/>
    </source>
</evidence>
<dbReference type="Proteomes" id="UP000503003">
    <property type="component" value="Chromosome 2"/>
</dbReference>
<evidence type="ECO:0000313" key="1">
    <source>
        <dbReference type="EMBL" id="QIH44323.1"/>
    </source>
</evidence>
<name>A0A6G7CQI9_9VIBR</name>
<keyword evidence="2" id="KW-1185">Reference proteome</keyword>
<dbReference type="SUPFAM" id="SSF143410">
    <property type="entry name" value="DOPA-like"/>
    <property type="match status" value="1"/>
</dbReference>
<dbReference type="PIRSF" id="PIRSF028139">
    <property type="entry name" value="DOPA-diox_rel_Mll2280"/>
    <property type="match status" value="1"/>
</dbReference>
<dbReference type="RefSeq" id="WP_165313983.1">
    <property type="nucleotide sequence ID" value="NZ_CP049332.1"/>
</dbReference>
<dbReference type="InterPro" id="IPR023389">
    <property type="entry name" value="DOPA-like_sf"/>
</dbReference>
<gene>
    <name evidence="1" type="ORF">G5S32_20465</name>
</gene>
<dbReference type="EMBL" id="CP049332">
    <property type="protein sequence ID" value="QIH44323.1"/>
    <property type="molecule type" value="Genomic_DNA"/>
</dbReference>
<dbReference type="GO" id="GO:0051213">
    <property type="term" value="F:dioxygenase activity"/>
    <property type="evidence" value="ECO:0007669"/>
    <property type="project" value="UniProtKB-KW"/>
</dbReference>
<dbReference type="PANTHER" id="PTHR36423:SF2">
    <property type="entry name" value="AFR070WP"/>
    <property type="match status" value="1"/>
</dbReference>
<dbReference type="Pfam" id="PF08883">
    <property type="entry name" value="DOPA_dioxygen"/>
    <property type="match status" value="1"/>
</dbReference>
<dbReference type="InterPro" id="IPR014980">
    <property type="entry name" value="DOPA_dioxygen"/>
</dbReference>
<dbReference type="Gene3D" id="3.30.70.1240">
    <property type="entry name" value="DOPA-like domains"/>
    <property type="match status" value="1"/>
</dbReference>
<proteinExistence type="predicted"/>
<protein>
    <submittedName>
        <fullName evidence="1">DOPA 4,5-dioxygenase family protein</fullName>
    </submittedName>
</protein>
<dbReference type="PANTHER" id="PTHR36423">
    <property type="entry name" value="AFR070WP"/>
    <property type="match status" value="1"/>
</dbReference>
<keyword evidence="1" id="KW-0560">Oxidoreductase</keyword>
<sequence>MTEVKRPINSHRAYHAHVYFEQETLQFATDLCHKAGELYPVTVGRVHQKLVGPHTKWSCQLKFTSRDFDHLITWLDENRKGLSVLVHALSGDELEDHTIYAYWLGEAVPLDLSEFQ</sequence>
<organism evidence="1 2">
    <name type="scientific">Vibrio ziniensis</name>
    <dbReference type="NCBI Taxonomy" id="2711221"/>
    <lineage>
        <taxon>Bacteria</taxon>
        <taxon>Pseudomonadati</taxon>
        <taxon>Pseudomonadota</taxon>
        <taxon>Gammaproteobacteria</taxon>
        <taxon>Vibrionales</taxon>
        <taxon>Vibrionaceae</taxon>
        <taxon>Vibrio</taxon>
    </lineage>
</organism>
<keyword evidence="1" id="KW-0223">Dioxygenase</keyword>
<reference evidence="1 2" key="1">
    <citation type="submission" date="2020-02" db="EMBL/GenBank/DDBJ databases">
        <title>A complete genome of a marine bacterium Vibrio sp. ZWAL4003 isolated from the mangrove sediment with the ability to degrade polysaccharides.</title>
        <authorList>
            <person name="Wu J."/>
            <person name="Qu W."/>
            <person name="Zeng R."/>
        </authorList>
    </citation>
    <scope>NUCLEOTIDE SEQUENCE [LARGE SCALE GENOMIC DNA]</scope>
    <source>
        <strain evidence="1 2">ZWAL4003</strain>
    </source>
</reference>
<accession>A0A6G7CQI9</accession>